<dbReference type="Pfam" id="PF00849">
    <property type="entry name" value="PseudoU_synth_2"/>
    <property type="match status" value="1"/>
</dbReference>
<name>A0A6G0XCR0_9STRA</name>
<evidence type="ECO:0000313" key="4">
    <source>
        <dbReference type="EMBL" id="KAF0737971.1"/>
    </source>
</evidence>
<organism evidence="4 5">
    <name type="scientific">Aphanomyces euteiches</name>
    <dbReference type="NCBI Taxonomy" id="100861"/>
    <lineage>
        <taxon>Eukaryota</taxon>
        <taxon>Sar</taxon>
        <taxon>Stramenopiles</taxon>
        <taxon>Oomycota</taxon>
        <taxon>Saprolegniomycetes</taxon>
        <taxon>Saprolegniales</taxon>
        <taxon>Verrucalvaceae</taxon>
        <taxon>Aphanomyces</taxon>
    </lineage>
</organism>
<dbReference type="InterPro" id="IPR036910">
    <property type="entry name" value="HMG_box_dom_sf"/>
</dbReference>
<dbReference type="AlphaFoldDB" id="A0A6G0XCR0"/>
<dbReference type="EMBL" id="VJMJ01000079">
    <property type="protein sequence ID" value="KAF0737971.1"/>
    <property type="molecule type" value="Genomic_DNA"/>
</dbReference>
<protein>
    <recommendedName>
        <fullName evidence="3">Pseudouridine synthase RsuA/RluA-like domain-containing protein</fullName>
    </recommendedName>
</protein>
<feature type="region of interest" description="Disordered" evidence="2">
    <location>
        <begin position="40"/>
        <end position="59"/>
    </location>
</feature>
<gene>
    <name evidence="4" type="ORF">Ae201684_005967</name>
</gene>
<keyword evidence="5" id="KW-1185">Reference proteome</keyword>
<proteinExistence type="inferred from homology"/>
<evidence type="ECO:0000256" key="1">
    <source>
        <dbReference type="ARBA" id="ARBA00010876"/>
    </source>
</evidence>
<dbReference type="GO" id="GO:0000455">
    <property type="term" value="P:enzyme-directed rRNA pseudouridine synthesis"/>
    <property type="evidence" value="ECO:0007669"/>
    <property type="project" value="TreeGrafter"/>
</dbReference>
<dbReference type="PANTHER" id="PTHR21600:SF87">
    <property type="entry name" value="RNA PSEUDOURIDYLATE SYNTHASE DOMAIN-CONTAINING PROTEIN 1"/>
    <property type="match status" value="1"/>
</dbReference>
<dbReference type="GO" id="GO:0003723">
    <property type="term" value="F:RNA binding"/>
    <property type="evidence" value="ECO:0007669"/>
    <property type="project" value="InterPro"/>
</dbReference>
<dbReference type="Gene3D" id="3.30.2350.10">
    <property type="entry name" value="Pseudouridine synthase"/>
    <property type="match status" value="2"/>
</dbReference>
<comment type="similarity">
    <text evidence="1">Belongs to the pseudouridine synthase RluA family.</text>
</comment>
<accession>A0A6G0XCR0</accession>
<dbReference type="VEuPathDB" id="FungiDB:AeMF1_017937"/>
<sequence>MQRTSVTKRWFIMPRLRTSSLPDGSTPHVKAISNAVSQKTVPAAQAPAWKPPRKAEGQLDNDAIQDPRGGPLTLDELQLNVVAKTPYFLVLNKSPDVRLDGDFNVTIEKAMHRDFPDIDKFRWIHQLDFATSGLMVVGLTKESTAAASGLFAKKCVEKEYLALVHGTMPVVPPPRAKCCTFSRLSDFIHDKDNPKTKKQHEHKFTKTFKGPRTGPSIFAMDQGVVQRKQAVDGATLSPEEVDFLRKKWHDLPDDVQQTYHERAAADKLRFDAQVKALECHQLPQVRYDIPLQSSPLRPRSMSELTLPTPKRSRLVTTEPMGYIFDDPIATSTTNSFQMEISPNGKVSTTLAFVLGHGLFDGQPVTKVLLRPLSGRRHQLRLHLSHCGYPIVGDVTYGSEDDLAPRMMLHAWKLHLKFPADQQRLYGNTSFKSPDPFASMVKTTHSVSTMQQKHQRKQNVEVL</sequence>
<dbReference type="GO" id="GO:0009982">
    <property type="term" value="F:pseudouridine synthase activity"/>
    <property type="evidence" value="ECO:0007669"/>
    <property type="project" value="InterPro"/>
</dbReference>
<dbReference type="CDD" id="cd02869">
    <property type="entry name" value="PseudoU_synth_RluA_like"/>
    <property type="match status" value="1"/>
</dbReference>
<reference evidence="4 5" key="1">
    <citation type="submission" date="2019-07" db="EMBL/GenBank/DDBJ databases">
        <title>Genomics analysis of Aphanomyces spp. identifies a new class of oomycete effector associated with host adaptation.</title>
        <authorList>
            <person name="Gaulin E."/>
        </authorList>
    </citation>
    <scope>NUCLEOTIDE SEQUENCE [LARGE SCALE GENOMIC DNA]</scope>
    <source>
        <strain evidence="4 5">ATCC 201684</strain>
    </source>
</reference>
<evidence type="ECO:0000259" key="3">
    <source>
        <dbReference type="Pfam" id="PF00849"/>
    </source>
</evidence>
<dbReference type="InterPro" id="IPR050188">
    <property type="entry name" value="RluA_PseudoU_synthase"/>
</dbReference>
<comment type="caution">
    <text evidence="4">The sequence shown here is derived from an EMBL/GenBank/DDBJ whole genome shotgun (WGS) entry which is preliminary data.</text>
</comment>
<dbReference type="SUPFAM" id="SSF55120">
    <property type="entry name" value="Pseudouridine synthase"/>
    <property type="match status" value="2"/>
</dbReference>
<dbReference type="SUPFAM" id="SSF47095">
    <property type="entry name" value="HMG-box"/>
    <property type="match status" value="1"/>
</dbReference>
<dbReference type="Proteomes" id="UP000481153">
    <property type="component" value="Unassembled WGS sequence"/>
</dbReference>
<evidence type="ECO:0000256" key="2">
    <source>
        <dbReference type="SAM" id="MobiDB-lite"/>
    </source>
</evidence>
<dbReference type="InterPro" id="IPR006145">
    <property type="entry name" value="PsdUridine_synth_RsuA/RluA"/>
</dbReference>
<dbReference type="InterPro" id="IPR020103">
    <property type="entry name" value="PsdUridine_synth_cat_dom_sf"/>
</dbReference>
<dbReference type="PANTHER" id="PTHR21600">
    <property type="entry name" value="MITOCHONDRIAL RNA PSEUDOURIDINE SYNTHASE"/>
    <property type="match status" value="1"/>
</dbReference>
<evidence type="ECO:0000313" key="5">
    <source>
        <dbReference type="Proteomes" id="UP000481153"/>
    </source>
</evidence>
<feature type="domain" description="Pseudouridine synthase RsuA/RluA-like" evidence="3">
    <location>
        <begin position="88"/>
        <end position="202"/>
    </location>
</feature>